<evidence type="ECO:0000313" key="1">
    <source>
        <dbReference type="EMBL" id="AEM44585.1"/>
    </source>
</evidence>
<accession>H6BFH5</accession>
<evidence type="ECO:0000313" key="2">
    <source>
        <dbReference type="Proteomes" id="UP000257473"/>
    </source>
</evidence>
<sequence>RLVEFGAGMQEIIEK</sequence>
<gene>
    <name evidence="1" type="primary">gp 4.5</name>
</gene>
<protein>
    <submittedName>
        <fullName evidence="1">Gp 4.5</fullName>
    </submittedName>
</protein>
<name>H6BFH5_9CAUD</name>
<organism evidence="1 2">
    <name type="scientific">Enterobacteria phage T7M</name>
    <dbReference type="NCBI Taxonomy" id="1075774"/>
    <lineage>
        <taxon>Viruses</taxon>
        <taxon>Duplodnaviria</taxon>
        <taxon>Heunggongvirae</taxon>
        <taxon>Uroviricota</taxon>
        <taxon>Caudoviricetes</taxon>
        <taxon>Autographivirales</taxon>
        <taxon>Autotranscriptaviridae</taxon>
        <taxon>Studiervirinae</taxon>
        <taxon>Teetrevirus</taxon>
        <taxon>Teetrevirus T7M</taxon>
    </lineage>
</organism>
<dbReference type="Proteomes" id="UP000257473">
    <property type="component" value="Segment"/>
</dbReference>
<proteinExistence type="predicted"/>
<reference evidence="1 2" key="1">
    <citation type="journal article" date="2012" name="PLoS ONE">
        <title>A T3 and T7 Recombinant Phage Acquires Efficient Adsorption and a Broader Host Range.</title>
        <authorList>
            <person name="Lin T.-Y."/>
            <person name="Lo Y.-H."/>
            <person name="Tseng P.-W."/>
            <person name="Chang S.-F."/>
            <person name="Lin Y.-T."/>
            <person name="Chen T.-S."/>
        </authorList>
    </citation>
    <scope>NUCLEOTIDE SEQUENCE [LARGE SCALE GENOMIC DNA]</scope>
</reference>
<feature type="non-terminal residue" evidence="1">
    <location>
        <position position="1"/>
    </location>
</feature>
<dbReference type="EMBL" id="JF906059">
    <property type="protein sequence ID" value="AEM44585.1"/>
    <property type="molecule type" value="Genomic_DNA"/>
</dbReference>